<dbReference type="Gene3D" id="3.40.605.10">
    <property type="entry name" value="Aldehyde Dehydrogenase, Chain A, domain 1"/>
    <property type="match status" value="1"/>
</dbReference>
<evidence type="ECO:0000256" key="1">
    <source>
        <dbReference type="ARBA" id="ARBA00023002"/>
    </source>
</evidence>
<dbReference type="Pfam" id="PF00171">
    <property type="entry name" value="Aldedh"/>
    <property type="match status" value="1"/>
</dbReference>
<keyword evidence="1" id="KW-0560">Oxidoreductase</keyword>
<dbReference type="InterPro" id="IPR016162">
    <property type="entry name" value="Ald_DH_N"/>
</dbReference>
<name>A0A6N7Q376_9BACT</name>
<keyword evidence="5" id="KW-1185">Reference proteome</keyword>
<feature type="domain" description="Aldehyde dehydrogenase" evidence="3">
    <location>
        <begin position="166"/>
        <end position="357"/>
    </location>
</feature>
<dbReference type="Gene3D" id="3.40.309.10">
    <property type="entry name" value="Aldehyde Dehydrogenase, Chain A, domain 2"/>
    <property type="match status" value="1"/>
</dbReference>
<protein>
    <submittedName>
        <fullName evidence="4">Aldehyde dehydrogenase family protein</fullName>
    </submittedName>
</protein>
<dbReference type="InterPro" id="IPR016161">
    <property type="entry name" value="Ald_DH/histidinol_DH"/>
</dbReference>
<evidence type="ECO:0000256" key="2">
    <source>
        <dbReference type="SAM" id="MobiDB-lite"/>
    </source>
</evidence>
<accession>A0A6N7Q376</accession>
<evidence type="ECO:0000259" key="3">
    <source>
        <dbReference type="Pfam" id="PF00171"/>
    </source>
</evidence>
<organism evidence="4 5">
    <name type="scientific">Polyangium spumosum</name>
    <dbReference type="NCBI Taxonomy" id="889282"/>
    <lineage>
        <taxon>Bacteria</taxon>
        <taxon>Pseudomonadati</taxon>
        <taxon>Myxococcota</taxon>
        <taxon>Polyangia</taxon>
        <taxon>Polyangiales</taxon>
        <taxon>Polyangiaceae</taxon>
        <taxon>Polyangium</taxon>
    </lineage>
</organism>
<evidence type="ECO:0000313" key="4">
    <source>
        <dbReference type="EMBL" id="MRG95361.1"/>
    </source>
</evidence>
<dbReference type="Proteomes" id="UP000440224">
    <property type="component" value="Unassembled WGS sequence"/>
</dbReference>
<dbReference type="RefSeq" id="WP_153822155.1">
    <property type="nucleotide sequence ID" value="NZ_WJIE01000007.1"/>
</dbReference>
<sequence length="579" mass="62657">MSVSVAEDLPPPRVEPSHNDLDRALAELGDNARPFARMPPRDKARILREEVLPRVEAAALRMVQASCLEKGIDPAAPLAGEEWLAGPCTIASNVAALADALDQIAARGAPRLPFRAVREREDGRAKVRVFPMRGSDGALLSGFTCDVHLERGVRPRDVRAEQATFYRQADPEGGVSLVLGAGNVASIGPMDTLHTLFNEGRVVILKTSPVNAYLGPILEDMLAPLVSRGFVRIVHGGPEVGSYLAAHRMVSHVHVTGSQRTHDVIVWGKPGAEQETRRAANDPVLKKPITSELGNVSPVLVVPYLYAEDELWFQARSVATQIVNNASFNCNAAKMLVLARGWAQRDLFLDKLQRALGEARPRKAYYPGAEERHAALVKGHDLVRFVGETGEGALPWTLITGLDAANVDEPLFSTEPFCGIVSEVSVGSDDPAEFLAAATRFCNDTLWGTLSASIVCPSILEDDPAVGAALERAIDELRYGAVAVNHWPALVYGTVTAPWGGHPSVTLADVKSGMGFVHNTVMLGRIEKAVLRGPLTTFPRPPYFYDHRNMAVTAERLLRYYARPGWGRLPGVAMAALRG</sequence>
<evidence type="ECO:0000313" key="5">
    <source>
        <dbReference type="Proteomes" id="UP000440224"/>
    </source>
</evidence>
<reference evidence="4 5" key="1">
    <citation type="submission" date="2019-10" db="EMBL/GenBank/DDBJ databases">
        <title>A soil myxobacterium in the family Polyangiaceae.</title>
        <authorList>
            <person name="Li Y."/>
            <person name="Wang J."/>
        </authorList>
    </citation>
    <scope>NUCLEOTIDE SEQUENCE [LARGE SCALE GENOMIC DNA]</scope>
    <source>
        <strain evidence="4 5">DSM 14734</strain>
    </source>
</reference>
<comment type="caution">
    <text evidence="4">The sequence shown here is derived from an EMBL/GenBank/DDBJ whole genome shotgun (WGS) entry which is preliminary data.</text>
</comment>
<dbReference type="AlphaFoldDB" id="A0A6N7Q376"/>
<dbReference type="GO" id="GO:0016620">
    <property type="term" value="F:oxidoreductase activity, acting on the aldehyde or oxo group of donors, NAD or NADP as acceptor"/>
    <property type="evidence" value="ECO:0007669"/>
    <property type="project" value="InterPro"/>
</dbReference>
<dbReference type="OrthoDB" id="136308at2"/>
<dbReference type="EMBL" id="WJIE01000007">
    <property type="protein sequence ID" value="MRG95361.1"/>
    <property type="molecule type" value="Genomic_DNA"/>
</dbReference>
<dbReference type="InterPro" id="IPR016163">
    <property type="entry name" value="Ald_DH_C"/>
</dbReference>
<gene>
    <name evidence="4" type="ORF">GF068_26090</name>
</gene>
<dbReference type="SUPFAM" id="SSF53720">
    <property type="entry name" value="ALDH-like"/>
    <property type="match status" value="1"/>
</dbReference>
<proteinExistence type="predicted"/>
<feature type="region of interest" description="Disordered" evidence="2">
    <location>
        <begin position="1"/>
        <end position="20"/>
    </location>
</feature>
<dbReference type="InterPro" id="IPR015590">
    <property type="entry name" value="Aldehyde_DH_dom"/>
</dbReference>